<evidence type="ECO:0000313" key="4">
    <source>
        <dbReference type="Proteomes" id="UP001054252"/>
    </source>
</evidence>
<dbReference type="EMBL" id="BPVZ01000043">
    <property type="protein sequence ID" value="GKV15387.1"/>
    <property type="molecule type" value="Genomic_DNA"/>
</dbReference>
<keyword evidence="2" id="KW-0472">Membrane</keyword>
<feature type="compositionally biased region" description="Polar residues" evidence="1">
    <location>
        <begin position="115"/>
        <end position="132"/>
    </location>
</feature>
<name>A0AAV5JP61_9ROSI</name>
<evidence type="ECO:0000313" key="3">
    <source>
        <dbReference type="EMBL" id="GKV15387.1"/>
    </source>
</evidence>
<gene>
    <name evidence="3" type="ORF">SLEP1_g26180</name>
</gene>
<feature type="transmembrane region" description="Helical" evidence="2">
    <location>
        <begin position="17"/>
        <end position="36"/>
    </location>
</feature>
<keyword evidence="2" id="KW-1133">Transmembrane helix</keyword>
<feature type="compositionally biased region" description="Low complexity" evidence="1">
    <location>
        <begin position="72"/>
        <end position="91"/>
    </location>
</feature>
<proteinExistence type="predicted"/>
<organism evidence="3 4">
    <name type="scientific">Rubroshorea leprosula</name>
    <dbReference type="NCBI Taxonomy" id="152421"/>
    <lineage>
        <taxon>Eukaryota</taxon>
        <taxon>Viridiplantae</taxon>
        <taxon>Streptophyta</taxon>
        <taxon>Embryophyta</taxon>
        <taxon>Tracheophyta</taxon>
        <taxon>Spermatophyta</taxon>
        <taxon>Magnoliopsida</taxon>
        <taxon>eudicotyledons</taxon>
        <taxon>Gunneridae</taxon>
        <taxon>Pentapetalae</taxon>
        <taxon>rosids</taxon>
        <taxon>malvids</taxon>
        <taxon>Malvales</taxon>
        <taxon>Dipterocarpaceae</taxon>
        <taxon>Rubroshorea</taxon>
    </lineage>
</organism>
<evidence type="ECO:0000256" key="1">
    <source>
        <dbReference type="SAM" id="MobiDB-lite"/>
    </source>
</evidence>
<comment type="caution">
    <text evidence="3">The sequence shown here is derived from an EMBL/GenBank/DDBJ whole genome shotgun (WGS) entry which is preliminary data.</text>
</comment>
<evidence type="ECO:0000256" key="2">
    <source>
        <dbReference type="SAM" id="Phobius"/>
    </source>
</evidence>
<keyword evidence="2" id="KW-0812">Transmembrane</keyword>
<feature type="region of interest" description="Disordered" evidence="1">
    <location>
        <begin position="48"/>
        <end position="133"/>
    </location>
</feature>
<reference evidence="3 4" key="1">
    <citation type="journal article" date="2021" name="Commun. Biol.">
        <title>The genome of Shorea leprosula (Dipterocarpaceae) highlights the ecological relevance of drought in aseasonal tropical rainforests.</title>
        <authorList>
            <person name="Ng K.K.S."/>
            <person name="Kobayashi M.J."/>
            <person name="Fawcett J.A."/>
            <person name="Hatakeyama M."/>
            <person name="Paape T."/>
            <person name="Ng C.H."/>
            <person name="Ang C.C."/>
            <person name="Tnah L.H."/>
            <person name="Lee C.T."/>
            <person name="Nishiyama T."/>
            <person name="Sese J."/>
            <person name="O'Brien M.J."/>
            <person name="Copetti D."/>
            <person name="Mohd Noor M.I."/>
            <person name="Ong R.C."/>
            <person name="Putra M."/>
            <person name="Sireger I.Z."/>
            <person name="Indrioko S."/>
            <person name="Kosugi Y."/>
            <person name="Izuno A."/>
            <person name="Isagi Y."/>
            <person name="Lee S.L."/>
            <person name="Shimizu K.K."/>
        </authorList>
    </citation>
    <scope>NUCLEOTIDE SEQUENCE [LARGE SCALE GENOMIC DNA]</scope>
    <source>
        <strain evidence="3">214</strain>
    </source>
</reference>
<keyword evidence="4" id="KW-1185">Reference proteome</keyword>
<dbReference type="AlphaFoldDB" id="A0AAV5JP61"/>
<accession>A0AAV5JP61</accession>
<dbReference type="Proteomes" id="UP001054252">
    <property type="component" value="Unassembled WGS sequence"/>
</dbReference>
<feature type="compositionally biased region" description="Polar residues" evidence="1">
    <location>
        <begin position="61"/>
        <end position="71"/>
    </location>
</feature>
<sequence length="186" mass="19816">MSAVSICSGGLDSGGEVPAALGSVPVFLLLVMVWGSDPEMARLRRMTKASSSRWSGPAVETVQQLSNNRRGSSAVHRSTSTSTTTLSSNSSGATVAEQWRSSGKAVAQQQQQQQKWRTSNPDSNESGSTAAVQTPVLGSRVRCEIEKGRRATMKGLRDLGFEICRGAPKGKVEDDLSECVCERVRG</sequence>
<protein>
    <submittedName>
        <fullName evidence="3">Uncharacterized protein</fullName>
    </submittedName>
</protein>